<dbReference type="PROSITE" id="PS01042">
    <property type="entry name" value="HOMOSER_DHGENASE"/>
    <property type="match status" value="1"/>
</dbReference>
<dbReference type="EC" id="1.1.1.3" evidence="4"/>
<proteinExistence type="inferred from homology"/>
<dbReference type="PANTHER" id="PTHR43331">
    <property type="entry name" value="HOMOSERINE DEHYDROGENASE"/>
    <property type="match status" value="1"/>
</dbReference>
<evidence type="ECO:0000256" key="6">
    <source>
        <dbReference type="ARBA" id="ARBA00022605"/>
    </source>
</evidence>
<evidence type="ECO:0000256" key="3">
    <source>
        <dbReference type="ARBA" id="ARBA00006753"/>
    </source>
</evidence>
<dbReference type="SUPFAM" id="SSF55347">
    <property type="entry name" value="Glyceraldehyde-3-phosphate dehydrogenase-like, C-terminal domain"/>
    <property type="match status" value="1"/>
</dbReference>
<evidence type="ECO:0000313" key="15">
    <source>
        <dbReference type="Proteomes" id="UP001501565"/>
    </source>
</evidence>
<keyword evidence="15" id="KW-1185">Reference proteome</keyword>
<dbReference type="SUPFAM" id="SSF55021">
    <property type="entry name" value="ACT-like"/>
    <property type="match status" value="1"/>
</dbReference>
<sequence length="433" mass="46107">MKPVKVGICGLGTVGSGTFNILKRNADRITGRLGRDVIVTQVGARRDNPACDLAGVDVTRDIFEVARNPDVDVVVELIGGYEVAKELVLMAIENGKHVVTANKALIAVHGNEIFAAAEAKGVSVAYEAAVAGGIPIIKAIREGLSANRIDHLSGIINGTGNFILTEMSQKGRDFADVLKEAQELGYAEADPTFDVEGIDAAHKLTILSSIAFGVPLQFEKAYTEGISKVTPEDVKFAEELGYRIKHLGISKLTEKGVELRVHPTLIHESQLIAKVDGVMNAVAVHGDAVGDTMYYGPGAGSEPTASAVIADLVDLARTFDAGNNARAAHLGFQADSVSDLGVLPVEEIETSYYLRMQVEDETGVMAKITQILSARGVSIEAMVQKEAKAESKATVVLLTHEVKEQLMNDAIAEIEALSDVDGDVTRIRAEHSE</sequence>
<gene>
    <name evidence="14" type="ORF">GCM10022277_17530</name>
</gene>
<dbReference type="SUPFAM" id="SSF51735">
    <property type="entry name" value="NAD(P)-binding Rossmann-fold domains"/>
    <property type="match status" value="1"/>
</dbReference>
<name>A0ABP7MIR0_9GAMM</name>
<dbReference type="Gene3D" id="3.30.70.260">
    <property type="match status" value="1"/>
</dbReference>
<evidence type="ECO:0000313" key="14">
    <source>
        <dbReference type="EMBL" id="GAA3922046.1"/>
    </source>
</evidence>
<feature type="domain" description="ACT" evidence="13">
    <location>
        <begin position="353"/>
        <end position="429"/>
    </location>
</feature>
<dbReference type="Proteomes" id="UP001501565">
    <property type="component" value="Unassembled WGS sequence"/>
</dbReference>
<evidence type="ECO:0000256" key="1">
    <source>
        <dbReference type="ARBA" id="ARBA00005056"/>
    </source>
</evidence>
<dbReference type="Pfam" id="PF00742">
    <property type="entry name" value="Homoserine_dh"/>
    <property type="match status" value="1"/>
</dbReference>
<keyword evidence="6" id="KW-0028">Amino-acid biosynthesis</keyword>
<dbReference type="InterPro" id="IPR002912">
    <property type="entry name" value="ACT_dom"/>
</dbReference>
<dbReference type="Pfam" id="PF03447">
    <property type="entry name" value="NAD_binding_3"/>
    <property type="match status" value="1"/>
</dbReference>
<evidence type="ECO:0000256" key="12">
    <source>
        <dbReference type="RuleBase" id="RU004171"/>
    </source>
</evidence>
<dbReference type="InterPro" id="IPR036291">
    <property type="entry name" value="NAD(P)-bd_dom_sf"/>
</dbReference>
<evidence type="ECO:0000256" key="7">
    <source>
        <dbReference type="ARBA" id="ARBA00022697"/>
    </source>
</evidence>
<comment type="pathway">
    <text evidence="1">Amino-acid biosynthesis; L-threonine biosynthesis; L-threonine from L-aspartate: step 3/5.</text>
</comment>
<dbReference type="InterPro" id="IPR016204">
    <property type="entry name" value="HDH"/>
</dbReference>
<evidence type="ECO:0000256" key="10">
    <source>
        <dbReference type="ARBA" id="ARBA00023167"/>
    </source>
</evidence>
<dbReference type="CDD" id="cd04881">
    <property type="entry name" value="ACT_HSDH-Hom"/>
    <property type="match status" value="1"/>
</dbReference>
<dbReference type="InterPro" id="IPR019811">
    <property type="entry name" value="HDH_CS"/>
</dbReference>
<dbReference type="InterPro" id="IPR001342">
    <property type="entry name" value="HDH_cat"/>
</dbReference>
<dbReference type="EMBL" id="BAABBN010000004">
    <property type="protein sequence ID" value="GAA3922046.1"/>
    <property type="molecule type" value="Genomic_DNA"/>
</dbReference>
<dbReference type="RefSeq" id="WP_344797581.1">
    <property type="nucleotide sequence ID" value="NZ_BAABBN010000004.1"/>
</dbReference>
<dbReference type="InterPro" id="IPR045865">
    <property type="entry name" value="ACT-like_dom_sf"/>
</dbReference>
<protein>
    <recommendedName>
        <fullName evidence="5">Homoserine dehydrogenase</fullName>
        <ecNumber evidence="4">1.1.1.3</ecNumber>
    </recommendedName>
</protein>
<evidence type="ECO:0000256" key="2">
    <source>
        <dbReference type="ARBA" id="ARBA00005062"/>
    </source>
</evidence>
<comment type="catalytic activity">
    <reaction evidence="11">
        <text>L-homoserine + NAD(+) = L-aspartate 4-semialdehyde + NADH + H(+)</text>
        <dbReference type="Rhea" id="RHEA:15757"/>
        <dbReference type="ChEBI" id="CHEBI:15378"/>
        <dbReference type="ChEBI" id="CHEBI:57476"/>
        <dbReference type="ChEBI" id="CHEBI:57540"/>
        <dbReference type="ChEBI" id="CHEBI:57945"/>
        <dbReference type="ChEBI" id="CHEBI:537519"/>
        <dbReference type="EC" id="1.1.1.3"/>
    </reaction>
    <physiologicalReaction direction="right-to-left" evidence="11">
        <dbReference type="Rhea" id="RHEA:15759"/>
    </physiologicalReaction>
</comment>
<reference evidence="15" key="1">
    <citation type="journal article" date="2019" name="Int. J. Syst. Evol. Microbiol.">
        <title>The Global Catalogue of Microorganisms (GCM) 10K type strain sequencing project: providing services to taxonomists for standard genome sequencing and annotation.</title>
        <authorList>
            <consortium name="The Broad Institute Genomics Platform"/>
            <consortium name="The Broad Institute Genome Sequencing Center for Infectious Disease"/>
            <person name="Wu L."/>
            <person name="Ma J."/>
        </authorList>
    </citation>
    <scope>NUCLEOTIDE SEQUENCE [LARGE SCALE GENOMIC DNA]</scope>
    <source>
        <strain evidence="15">JCM 17551</strain>
    </source>
</reference>
<comment type="similarity">
    <text evidence="3 12">Belongs to the homoserine dehydrogenase family.</text>
</comment>
<organism evidence="14 15">
    <name type="scientific">Litoribacillus peritrichatus</name>
    <dbReference type="NCBI Taxonomy" id="718191"/>
    <lineage>
        <taxon>Bacteria</taxon>
        <taxon>Pseudomonadati</taxon>
        <taxon>Pseudomonadota</taxon>
        <taxon>Gammaproteobacteria</taxon>
        <taxon>Oceanospirillales</taxon>
        <taxon>Oceanospirillaceae</taxon>
        <taxon>Litoribacillus</taxon>
    </lineage>
</organism>
<evidence type="ECO:0000259" key="13">
    <source>
        <dbReference type="PROSITE" id="PS51671"/>
    </source>
</evidence>
<dbReference type="InterPro" id="IPR005106">
    <property type="entry name" value="Asp/hSer_DH_NAD-bd"/>
</dbReference>
<dbReference type="PIRSF" id="PIRSF000098">
    <property type="entry name" value="Homoser_dehydrog"/>
    <property type="match status" value="1"/>
</dbReference>
<dbReference type="PANTHER" id="PTHR43331:SF1">
    <property type="entry name" value="HOMOSERINE DEHYDROGENASE"/>
    <property type="match status" value="1"/>
</dbReference>
<evidence type="ECO:0000256" key="9">
    <source>
        <dbReference type="ARBA" id="ARBA00023002"/>
    </source>
</evidence>
<dbReference type="NCBIfam" id="NF004976">
    <property type="entry name" value="PRK06349.1"/>
    <property type="match status" value="1"/>
</dbReference>
<comment type="caution">
    <text evidence="14">The sequence shown here is derived from an EMBL/GenBank/DDBJ whole genome shotgun (WGS) entry which is preliminary data.</text>
</comment>
<evidence type="ECO:0000256" key="11">
    <source>
        <dbReference type="ARBA" id="ARBA00049031"/>
    </source>
</evidence>
<evidence type="ECO:0000256" key="4">
    <source>
        <dbReference type="ARBA" id="ARBA00013213"/>
    </source>
</evidence>
<dbReference type="Pfam" id="PF01842">
    <property type="entry name" value="ACT"/>
    <property type="match status" value="1"/>
</dbReference>
<keyword evidence="8" id="KW-0521">NADP</keyword>
<dbReference type="PROSITE" id="PS51671">
    <property type="entry name" value="ACT"/>
    <property type="match status" value="1"/>
</dbReference>
<dbReference type="Gene3D" id="3.30.360.10">
    <property type="entry name" value="Dihydrodipicolinate Reductase, domain 2"/>
    <property type="match status" value="1"/>
</dbReference>
<keyword evidence="10" id="KW-0486">Methionine biosynthesis</keyword>
<comment type="pathway">
    <text evidence="2">Amino-acid biosynthesis; L-methionine biosynthesis via de novo pathway; L-homoserine from L-aspartate: step 3/3.</text>
</comment>
<dbReference type="Gene3D" id="3.40.50.720">
    <property type="entry name" value="NAD(P)-binding Rossmann-like Domain"/>
    <property type="match status" value="1"/>
</dbReference>
<keyword evidence="7" id="KW-0791">Threonine biosynthesis</keyword>
<evidence type="ECO:0000256" key="5">
    <source>
        <dbReference type="ARBA" id="ARBA00013376"/>
    </source>
</evidence>
<keyword evidence="9" id="KW-0560">Oxidoreductase</keyword>
<evidence type="ECO:0000256" key="8">
    <source>
        <dbReference type="ARBA" id="ARBA00022857"/>
    </source>
</evidence>
<accession>A0ABP7MIR0</accession>